<keyword evidence="1" id="KW-0723">Serine/threonine-protein kinase</keyword>
<dbReference type="EMBL" id="BDFD01000003">
    <property type="protein sequence ID" value="GAV19609.1"/>
    <property type="molecule type" value="Genomic_DNA"/>
</dbReference>
<accession>A0A1L8CL85</accession>
<dbReference type="PANTHER" id="PTHR35526">
    <property type="entry name" value="ANTI-SIGMA-F FACTOR RSBW-RELATED"/>
    <property type="match status" value="1"/>
</dbReference>
<evidence type="ECO:0000313" key="4">
    <source>
        <dbReference type="Proteomes" id="UP000231632"/>
    </source>
</evidence>
<keyword evidence="1" id="KW-0418">Kinase</keyword>
<dbReference type="GO" id="GO:0004674">
    <property type="term" value="F:protein serine/threonine kinase activity"/>
    <property type="evidence" value="ECO:0007669"/>
    <property type="project" value="UniProtKB-KW"/>
</dbReference>
<evidence type="ECO:0000256" key="1">
    <source>
        <dbReference type="ARBA" id="ARBA00022527"/>
    </source>
</evidence>
<dbReference type="Pfam" id="PF13581">
    <property type="entry name" value="HATPase_c_2"/>
    <property type="match status" value="1"/>
</dbReference>
<protein>
    <recommendedName>
        <fullName evidence="2">Histidine kinase/HSP90-like ATPase domain-containing protein</fullName>
    </recommendedName>
</protein>
<keyword evidence="1" id="KW-0808">Transferase</keyword>
<gene>
    <name evidence="3" type="ORF">MMIC_P0557</name>
</gene>
<dbReference type="AlphaFoldDB" id="A0A1L8CL85"/>
<dbReference type="InterPro" id="IPR036890">
    <property type="entry name" value="HATPase_C_sf"/>
</dbReference>
<dbReference type="Proteomes" id="UP000231632">
    <property type="component" value="Unassembled WGS sequence"/>
</dbReference>
<dbReference type="InterPro" id="IPR003594">
    <property type="entry name" value="HATPase_dom"/>
</dbReference>
<dbReference type="Gene3D" id="3.30.565.10">
    <property type="entry name" value="Histidine kinase-like ATPase, C-terminal domain"/>
    <property type="match status" value="1"/>
</dbReference>
<dbReference type="STRING" id="1921010.MMIC_P0557"/>
<dbReference type="CDD" id="cd16936">
    <property type="entry name" value="HATPase_RsbW-like"/>
    <property type="match status" value="1"/>
</dbReference>
<comment type="caution">
    <text evidence="3">The sequence shown here is derived from an EMBL/GenBank/DDBJ whole genome shotgun (WGS) entry which is preliminary data.</text>
</comment>
<keyword evidence="4" id="KW-1185">Reference proteome</keyword>
<reference evidence="3 4" key="1">
    <citation type="journal article" date="2017" name="Arch. Microbiol.">
        <title>Mariprofundus micogutta sp. nov., a novel iron-oxidizing zetaproteobacterium isolated from a deep-sea hydrothermal field at the Bayonnaise knoll of the Izu-Ogasawara arc, and a description of Mariprofundales ord. nov. and Zetaproteobacteria classis nov.</title>
        <authorList>
            <person name="Makita H."/>
            <person name="Tanaka E."/>
            <person name="Mitsunobu S."/>
            <person name="Miyazaki M."/>
            <person name="Nunoura T."/>
            <person name="Uematsu K."/>
            <person name="Takaki Y."/>
            <person name="Nishi S."/>
            <person name="Shimamura S."/>
            <person name="Takai K."/>
        </authorList>
    </citation>
    <scope>NUCLEOTIDE SEQUENCE [LARGE SCALE GENOMIC DNA]</scope>
    <source>
        <strain evidence="3 4">ET2</strain>
    </source>
</reference>
<sequence length="169" mass="18417">MVAPCIQDVSFSEKESSHVGKLCLQLNCNSDCIHVLRSMVAVMTARAGMDELRSNRVAIAVDELFANIATHAYGGKAGRVEMETCICNESDRGPVLIFDFRDFASVVWSGDIKAAANHEPDPANLTPGGLGLRLICKVSDHCEHESLEDGNHWRLIFNINDGEQNGCNA</sequence>
<dbReference type="InterPro" id="IPR050267">
    <property type="entry name" value="Anti-sigma-factor_SerPK"/>
</dbReference>
<organism evidence="3 4">
    <name type="scientific">Mariprofundus micogutta</name>
    <dbReference type="NCBI Taxonomy" id="1921010"/>
    <lineage>
        <taxon>Bacteria</taxon>
        <taxon>Pseudomonadati</taxon>
        <taxon>Pseudomonadota</taxon>
        <taxon>Candidatius Mariprofundia</taxon>
        <taxon>Mariprofundales</taxon>
        <taxon>Mariprofundaceae</taxon>
        <taxon>Mariprofundus</taxon>
    </lineage>
</organism>
<evidence type="ECO:0000259" key="2">
    <source>
        <dbReference type="Pfam" id="PF13581"/>
    </source>
</evidence>
<proteinExistence type="predicted"/>
<evidence type="ECO:0000313" key="3">
    <source>
        <dbReference type="EMBL" id="GAV19609.1"/>
    </source>
</evidence>
<feature type="domain" description="Histidine kinase/HSP90-like ATPase" evidence="2">
    <location>
        <begin position="35"/>
        <end position="156"/>
    </location>
</feature>
<dbReference type="PANTHER" id="PTHR35526:SF3">
    <property type="entry name" value="ANTI-SIGMA-F FACTOR RSBW"/>
    <property type="match status" value="1"/>
</dbReference>
<name>A0A1L8CL85_9PROT</name>